<proteinExistence type="predicted"/>
<organism evidence="1 2">
    <name type="scientific">Escherichia phage vB_EcoM_4HA13</name>
    <dbReference type="NCBI Taxonomy" id="2601675"/>
    <lineage>
        <taxon>Viruses</taxon>
        <taxon>Duplodnaviria</taxon>
        <taxon>Heunggongvirae</taxon>
        <taxon>Uroviricota</taxon>
        <taxon>Caudoviricetes</taxon>
        <taxon>Chaseviridae</taxon>
        <taxon>Cleopatravirinae</taxon>
        <taxon>Sabourvirus</taxon>
        <taxon>Sabourvirus sv4HA13</taxon>
    </lineage>
</organism>
<reference evidence="1" key="1">
    <citation type="submission" date="2019-07" db="EMBL/GenBank/DDBJ databases">
        <authorList>
            <person name="Lin J."/>
            <person name="Cucic S."/>
            <person name="Klem A."/>
            <person name="Kropinski A."/>
            <person name="Anany H."/>
        </authorList>
    </citation>
    <scope>NUCLEOTIDE SEQUENCE [LARGE SCALE GENOMIC DNA]</scope>
</reference>
<sequence length="26" mass="2949">MCIIQTPLHELSTVSNVGKFVVYKLK</sequence>
<protein>
    <submittedName>
        <fullName evidence="1">Uncharacterized protein</fullName>
    </submittedName>
</protein>
<accession>A0A8F4TDJ7</accession>
<name>A0A8F4TDJ7_9CAUD</name>
<keyword evidence="2" id="KW-1185">Reference proteome</keyword>
<gene>
    <name evidence="1" type="ORF">AC4HA13_0031</name>
</gene>
<evidence type="ECO:0000313" key="1">
    <source>
        <dbReference type="EMBL" id="QXG07485.1"/>
    </source>
</evidence>
<evidence type="ECO:0000313" key="2">
    <source>
        <dbReference type="Proteomes" id="UP000509770"/>
    </source>
</evidence>
<dbReference type="EMBL" id="MN136198">
    <property type="protein sequence ID" value="QXG07485.1"/>
    <property type="molecule type" value="Genomic_DNA"/>
</dbReference>
<dbReference type="Proteomes" id="UP000509770">
    <property type="component" value="Segment"/>
</dbReference>